<feature type="domain" description="Tetrapyrrole biosynthesis uroporphyrinogen III synthase" evidence="12">
    <location>
        <begin position="25"/>
        <end position="250"/>
    </location>
</feature>
<evidence type="ECO:0000256" key="9">
    <source>
        <dbReference type="ARBA" id="ARBA00040167"/>
    </source>
</evidence>
<dbReference type="InterPro" id="IPR036108">
    <property type="entry name" value="4pyrrol_syn_uPrphyn_synt_sf"/>
</dbReference>
<dbReference type="InterPro" id="IPR003754">
    <property type="entry name" value="4pyrrol_synth_uPrphyn_synth"/>
</dbReference>
<dbReference type="PANTHER" id="PTHR12390:SF0">
    <property type="entry name" value="UROPORPHYRINOGEN-III SYNTHASE"/>
    <property type="match status" value="1"/>
</dbReference>
<evidence type="ECO:0000256" key="3">
    <source>
        <dbReference type="ARBA" id="ARBA00013109"/>
    </source>
</evidence>
<evidence type="ECO:0000259" key="12">
    <source>
        <dbReference type="Pfam" id="PF02602"/>
    </source>
</evidence>
<evidence type="ECO:0000256" key="1">
    <source>
        <dbReference type="ARBA" id="ARBA00004772"/>
    </source>
</evidence>
<keyword evidence="6" id="KW-0627">Porphyrin biosynthesis</keyword>
<dbReference type="GO" id="GO:0005829">
    <property type="term" value="C:cytosol"/>
    <property type="evidence" value="ECO:0007669"/>
    <property type="project" value="TreeGrafter"/>
</dbReference>
<dbReference type="GO" id="GO:0004852">
    <property type="term" value="F:uroporphyrinogen-III synthase activity"/>
    <property type="evidence" value="ECO:0007669"/>
    <property type="project" value="UniProtKB-EC"/>
</dbReference>
<gene>
    <name evidence="13" type="ORF">RUM43_013240</name>
</gene>
<protein>
    <recommendedName>
        <fullName evidence="9">Uroporphyrinogen-III synthase</fullName>
        <ecNumber evidence="3">4.2.1.75</ecNumber>
    </recommendedName>
    <alternativeName>
        <fullName evidence="8">Hydroxymethylbilane hydrolyase [cyclizing]</fullName>
    </alternativeName>
    <alternativeName>
        <fullName evidence="7">Uroporphyrinogen-III cosynthase</fullName>
    </alternativeName>
</protein>
<organism evidence="13 14">
    <name type="scientific">Polyplax serrata</name>
    <name type="common">Common mouse louse</name>
    <dbReference type="NCBI Taxonomy" id="468196"/>
    <lineage>
        <taxon>Eukaryota</taxon>
        <taxon>Metazoa</taxon>
        <taxon>Ecdysozoa</taxon>
        <taxon>Arthropoda</taxon>
        <taxon>Hexapoda</taxon>
        <taxon>Insecta</taxon>
        <taxon>Pterygota</taxon>
        <taxon>Neoptera</taxon>
        <taxon>Paraneoptera</taxon>
        <taxon>Psocodea</taxon>
        <taxon>Troctomorpha</taxon>
        <taxon>Phthiraptera</taxon>
        <taxon>Anoplura</taxon>
        <taxon>Polyplacidae</taxon>
        <taxon>Polyplax</taxon>
    </lineage>
</organism>
<dbReference type="GO" id="GO:0006780">
    <property type="term" value="P:uroporphyrinogen III biosynthetic process"/>
    <property type="evidence" value="ECO:0007669"/>
    <property type="project" value="InterPro"/>
</dbReference>
<dbReference type="AlphaFoldDB" id="A0AAN8P2U0"/>
<evidence type="ECO:0000256" key="11">
    <source>
        <dbReference type="ARBA" id="ARBA00060039"/>
    </source>
</evidence>
<evidence type="ECO:0000256" key="4">
    <source>
        <dbReference type="ARBA" id="ARBA00023133"/>
    </source>
</evidence>
<comment type="pathway">
    <text evidence="1">Porphyrin-containing compound metabolism; protoporphyrin-IX biosynthesis; coproporphyrinogen-III from 5-aminolevulinate: step 3/4.</text>
</comment>
<dbReference type="EC" id="4.2.1.75" evidence="3"/>
<evidence type="ECO:0000313" key="13">
    <source>
        <dbReference type="EMBL" id="KAK6618849.1"/>
    </source>
</evidence>
<comment type="caution">
    <text evidence="13">The sequence shown here is derived from an EMBL/GenBank/DDBJ whole genome shotgun (WGS) entry which is preliminary data.</text>
</comment>
<dbReference type="GO" id="GO:0006785">
    <property type="term" value="P:heme B biosynthetic process"/>
    <property type="evidence" value="ECO:0007669"/>
    <property type="project" value="UniProtKB-ARBA"/>
</dbReference>
<reference evidence="13 14" key="1">
    <citation type="submission" date="2023-10" db="EMBL/GenBank/DDBJ databases">
        <title>Genomes of two closely related lineages of the louse Polyplax serrata with different host specificities.</title>
        <authorList>
            <person name="Martinu J."/>
            <person name="Tarabai H."/>
            <person name="Stefka J."/>
            <person name="Hypsa V."/>
        </authorList>
    </citation>
    <scope>NUCLEOTIDE SEQUENCE [LARGE SCALE GENOMIC DNA]</scope>
    <source>
        <strain evidence="13">HR10_N</strain>
    </source>
</reference>
<dbReference type="PANTHER" id="PTHR12390">
    <property type="entry name" value="UROPORPHYRINOGEN III SYNTHASE"/>
    <property type="match status" value="1"/>
</dbReference>
<evidence type="ECO:0000256" key="8">
    <source>
        <dbReference type="ARBA" id="ARBA00032649"/>
    </source>
</evidence>
<proteinExistence type="inferred from homology"/>
<evidence type="ECO:0000256" key="7">
    <source>
        <dbReference type="ARBA" id="ARBA00031702"/>
    </source>
</evidence>
<dbReference type="SUPFAM" id="SSF69618">
    <property type="entry name" value="HemD-like"/>
    <property type="match status" value="1"/>
</dbReference>
<keyword evidence="4" id="KW-0350">Heme biosynthesis</keyword>
<name>A0AAN8P2U0_POLSC</name>
<evidence type="ECO:0000313" key="14">
    <source>
        <dbReference type="Proteomes" id="UP001372834"/>
    </source>
</evidence>
<dbReference type="FunFam" id="3.40.50.10090:FF:000003">
    <property type="entry name" value="uroporphyrinogen-III synthase"/>
    <property type="match status" value="1"/>
</dbReference>
<accession>A0AAN8P2U0</accession>
<evidence type="ECO:0000256" key="2">
    <source>
        <dbReference type="ARBA" id="ARBA00008133"/>
    </source>
</evidence>
<dbReference type="InterPro" id="IPR039793">
    <property type="entry name" value="UROS/Hem4"/>
</dbReference>
<dbReference type="Pfam" id="PF02602">
    <property type="entry name" value="HEM4"/>
    <property type="match status" value="1"/>
</dbReference>
<evidence type="ECO:0000256" key="5">
    <source>
        <dbReference type="ARBA" id="ARBA00023239"/>
    </source>
</evidence>
<keyword evidence="5" id="KW-0456">Lyase</keyword>
<comment type="function">
    <text evidence="11">Catalyzes cyclization of the linear tetrapyrrole, hydroxymethylbilane, to the macrocyclic uroporphyrinogen III, the branch point for the various sub-pathways leading to the wide diversity of porphyrins. Porphyrins act as cofactors for a multitude of enzymes that perform a variety of processes within the cell such as methionine synthesis (vitamin B12) or oxygen transport (heme).</text>
</comment>
<evidence type="ECO:0000256" key="10">
    <source>
        <dbReference type="ARBA" id="ARBA00048617"/>
    </source>
</evidence>
<dbReference type="Gene3D" id="3.40.50.10090">
    <property type="match status" value="2"/>
</dbReference>
<comment type="catalytic activity">
    <reaction evidence="10">
        <text>hydroxymethylbilane = uroporphyrinogen III + H2O</text>
        <dbReference type="Rhea" id="RHEA:18965"/>
        <dbReference type="ChEBI" id="CHEBI:15377"/>
        <dbReference type="ChEBI" id="CHEBI:57308"/>
        <dbReference type="ChEBI" id="CHEBI:57845"/>
        <dbReference type="EC" id="4.2.1.75"/>
    </reaction>
</comment>
<dbReference type="EMBL" id="JAWJWE010000041">
    <property type="protein sequence ID" value="KAK6618849.1"/>
    <property type="molecule type" value="Genomic_DNA"/>
</dbReference>
<sequence length="260" mass="29090">MSPPVGDNVIVFKSVCESDNLEEDAYYEAFRSVGYNVTLIPVLDFEFINLNQLLRMIKASNKYSGIIFSSPRCVKGVKLCLHNEDRSILEKWKNSKNYVVGEKTGKLAEDLGLVVLGKEAGNGDDLADIISKGTHTKPFLYPIGSLTQKKFQEKLKKNGITVEEILIYNTKQHPLLEENILKSNYSGKRVYIIYFSPSGVRFTLPLLRKMELDFNNLKFVAIGPTTETAIKNNGLQVAATSAVPNPKNLLSAVQNIEREN</sequence>
<evidence type="ECO:0000256" key="6">
    <source>
        <dbReference type="ARBA" id="ARBA00023244"/>
    </source>
</evidence>
<comment type="similarity">
    <text evidence="2">Belongs to the uroporphyrinogen-III synthase family.</text>
</comment>
<dbReference type="CDD" id="cd06578">
    <property type="entry name" value="HemD"/>
    <property type="match status" value="1"/>
</dbReference>
<dbReference type="Proteomes" id="UP001372834">
    <property type="component" value="Unassembled WGS sequence"/>
</dbReference>